<accession>A0A401Z2Y9</accession>
<comment type="caution">
    <text evidence="1">The sequence shown here is derived from an EMBL/GenBank/DDBJ whole genome shotgun (WGS) entry which is preliminary data.</text>
</comment>
<evidence type="ECO:0000313" key="2">
    <source>
        <dbReference type="Proteomes" id="UP000286931"/>
    </source>
</evidence>
<protein>
    <submittedName>
        <fullName evidence="1">Uncharacterized protein</fullName>
    </submittedName>
</protein>
<evidence type="ECO:0000313" key="1">
    <source>
        <dbReference type="EMBL" id="GCE01265.1"/>
    </source>
</evidence>
<organism evidence="1 2">
    <name type="scientific">Embleya hyalina</name>
    <dbReference type="NCBI Taxonomy" id="516124"/>
    <lineage>
        <taxon>Bacteria</taxon>
        <taxon>Bacillati</taxon>
        <taxon>Actinomycetota</taxon>
        <taxon>Actinomycetes</taxon>
        <taxon>Kitasatosporales</taxon>
        <taxon>Streptomycetaceae</taxon>
        <taxon>Embleya</taxon>
    </lineage>
</organism>
<dbReference type="Proteomes" id="UP000286931">
    <property type="component" value="Unassembled WGS sequence"/>
</dbReference>
<gene>
    <name evidence="1" type="ORF">EHYA_09029</name>
</gene>
<sequence length="67" mass="7177">MRNGMTLAVYRVDENGTRLVKPPTLYGSSLPWPFGDEPVDANPPCTCSPGCRYPAPGTSPLATSRLP</sequence>
<name>A0A401Z2Y9_9ACTN</name>
<dbReference type="AlphaFoldDB" id="A0A401Z2Y9"/>
<dbReference type="EMBL" id="BIFH01000047">
    <property type="protein sequence ID" value="GCE01265.1"/>
    <property type="molecule type" value="Genomic_DNA"/>
</dbReference>
<proteinExistence type="predicted"/>
<reference evidence="1 2" key="1">
    <citation type="submission" date="2018-12" db="EMBL/GenBank/DDBJ databases">
        <title>Draft genome sequence of Embleya hyalina NBRC 13850T.</title>
        <authorList>
            <person name="Komaki H."/>
            <person name="Hosoyama A."/>
            <person name="Kimura A."/>
            <person name="Ichikawa N."/>
            <person name="Tamura T."/>
        </authorList>
    </citation>
    <scope>NUCLEOTIDE SEQUENCE [LARGE SCALE GENOMIC DNA]</scope>
    <source>
        <strain evidence="1 2">NBRC 13850</strain>
    </source>
</reference>
<keyword evidence="2" id="KW-1185">Reference proteome</keyword>